<feature type="transmembrane region" description="Helical" evidence="7">
    <location>
        <begin position="45"/>
        <end position="66"/>
    </location>
</feature>
<keyword evidence="9" id="KW-1185">Reference proteome</keyword>
<evidence type="ECO:0000256" key="3">
    <source>
        <dbReference type="ARBA" id="ARBA00022475"/>
    </source>
</evidence>
<dbReference type="AlphaFoldDB" id="A0A3D9FXD3"/>
<gene>
    <name evidence="8" type="ORF">BD847_2153</name>
</gene>
<keyword evidence="5 7" id="KW-1133">Transmembrane helix</keyword>
<feature type="transmembrane region" description="Helical" evidence="7">
    <location>
        <begin position="78"/>
        <end position="104"/>
    </location>
</feature>
<feature type="transmembrane region" description="Helical" evidence="7">
    <location>
        <begin position="146"/>
        <end position="164"/>
    </location>
</feature>
<evidence type="ECO:0000313" key="8">
    <source>
        <dbReference type="EMBL" id="RED25400.1"/>
    </source>
</evidence>
<dbReference type="PANTHER" id="PTHR42865">
    <property type="entry name" value="PROTON/GLUTAMATE-ASPARTATE SYMPORTER"/>
    <property type="match status" value="1"/>
</dbReference>
<dbReference type="EMBL" id="QRDQ01000008">
    <property type="protein sequence ID" value="RED25400.1"/>
    <property type="molecule type" value="Genomic_DNA"/>
</dbReference>
<protein>
    <submittedName>
        <fullName evidence="8">Na+/H+-dicarboxylate symporter</fullName>
    </submittedName>
</protein>
<proteinExistence type="predicted"/>
<evidence type="ECO:0000256" key="4">
    <source>
        <dbReference type="ARBA" id="ARBA00022692"/>
    </source>
</evidence>
<dbReference type="Pfam" id="PF00375">
    <property type="entry name" value="SDF"/>
    <property type="match status" value="1"/>
</dbReference>
<feature type="transmembrane region" description="Helical" evidence="7">
    <location>
        <begin position="12"/>
        <end position="33"/>
    </location>
</feature>
<evidence type="ECO:0000313" key="9">
    <source>
        <dbReference type="Proteomes" id="UP000257004"/>
    </source>
</evidence>
<sequence length="407" mass="44145">MEVKKINFLQSYSSILWLLGGIIIGSIFGLIFGEDVLIIKPIGDIFLNLLFTAIIPLIFFTISSSIANLERTEKLGKLFVVMILVFLTTILISAIVMICAVYLFPIHEDIAIAKVPFEAIQSGSAGDQIAKLLTANDFFELLSRKSMLALIIFSFLIGFATLQSGEKGNAFKSFLDSGNEVMKQLLNIIMKFAPIGLGAYFAYQVGIFGPQLFGVYAKPMAVYYAACVFYFFVFFSLYALVAGGKRAFKVFWSNNITPSLTAVGTCSSIATIPANLEAAEKMGIPAHVRNLVIPLGAPLHKDGSSMSSILKITFLFAMFGKDFTDPMTILLALGITVVVSIVEGGIPNGGYIGEILAITVYGFPMEQALPVAMILGTLVDPIATLLNANGDVICSMMVSRFSEKTKW</sequence>
<evidence type="ECO:0000256" key="1">
    <source>
        <dbReference type="ARBA" id="ARBA00004651"/>
    </source>
</evidence>
<accession>A0A3D9FXD3</accession>
<dbReference type="PANTHER" id="PTHR42865:SF7">
    <property type="entry name" value="PROTON_GLUTAMATE-ASPARTATE SYMPORTER"/>
    <property type="match status" value="1"/>
</dbReference>
<comment type="caution">
    <text evidence="8">The sequence shown here is derived from an EMBL/GenBank/DDBJ whole genome shotgun (WGS) entry which is preliminary data.</text>
</comment>
<dbReference type="OrthoDB" id="9768885at2"/>
<dbReference type="RefSeq" id="WP_115888203.1">
    <property type="nucleotide sequence ID" value="NZ_QRDQ01000008.1"/>
</dbReference>
<feature type="transmembrane region" description="Helical" evidence="7">
    <location>
        <begin position="223"/>
        <end position="241"/>
    </location>
</feature>
<evidence type="ECO:0000256" key="2">
    <source>
        <dbReference type="ARBA" id="ARBA00022448"/>
    </source>
</evidence>
<dbReference type="InterPro" id="IPR036458">
    <property type="entry name" value="Na:dicarbo_symporter_sf"/>
</dbReference>
<dbReference type="Gene3D" id="1.10.3860.10">
    <property type="entry name" value="Sodium:dicarboxylate symporter"/>
    <property type="match status" value="1"/>
</dbReference>
<keyword evidence="3" id="KW-1003">Cell membrane</keyword>
<dbReference type="InterPro" id="IPR001991">
    <property type="entry name" value="Na-dicarboxylate_symporter"/>
</dbReference>
<evidence type="ECO:0000256" key="6">
    <source>
        <dbReference type="ARBA" id="ARBA00023136"/>
    </source>
</evidence>
<dbReference type="GO" id="GO:0015293">
    <property type="term" value="F:symporter activity"/>
    <property type="evidence" value="ECO:0007669"/>
    <property type="project" value="UniProtKB-KW"/>
</dbReference>
<name>A0A3D9FXD3_9FLAO</name>
<organism evidence="8 9">
    <name type="scientific">Flavobacterium cutihirudinis</name>
    <dbReference type="NCBI Taxonomy" id="1265740"/>
    <lineage>
        <taxon>Bacteria</taxon>
        <taxon>Pseudomonadati</taxon>
        <taxon>Bacteroidota</taxon>
        <taxon>Flavobacteriia</taxon>
        <taxon>Flavobacteriales</taxon>
        <taxon>Flavobacteriaceae</taxon>
        <taxon>Flavobacterium</taxon>
    </lineage>
</organism>
<dbReference type="Proteomes" id="UP000257004">
    <property type="component" value="Unassembled WGS sequence"/>
</dbReference>
<dbReference type="GO" id="GO:0005886">
    <property type="term" value="C:plasma membrane"/>
    <property type="evidence" value="ECO:0007669"/>
    <property type="project" value="UniProtKB-SubCell"/>
</dbReference>
<evidence type="ECO:0000256" key="7">
    <source>
        <dbReference type="SAM" id="Phobius"/>
    </source>
</evidence>
<evidence type="ECO:0000256" key="5">
    <source>
        <dbReference type="ARBA" id="ARBA00022989"/>
    </source>
</evidence>
<reference evidence="8 9" key="1">
    <citation type="submission" date="2018-07" db="EMBL/GenBank/DDBJ databases">
        <title>Genomic Encyclopedia of Archaeal and Bacterial Type Strains, Phase II (KMG-II): from individual species to whole genera.</title>
        <authorList>
            <person name="Goeker M."/>
        </authorList>
    </citation>
    <scope>NUCLEOTIDE SEQUENCE [LARGE SCALE GENOMIC DNA]</scope>
    <source>
        <strain evidence="8 9">DSM 25795</strain>
    </source>
</reference>
<dbReference type="GO" id="GO:0006835">
    <property type="term" value="P:dicarboxylic acid transport"/>
    <property type="evidence" value="ECO:0007669"/>
    <property type="project" value="TreeGrafter"/>
</dbReference>
<dbReference type="PRINTS" id="PR00173">
    <property type="entry name" value="EDTRNSPORT"/>
</dbReference>
<dbReference type="SUPFAM" id="SSF118215">
    <property type="entry name" value="Proton glutamate symport protein"/>
    <property type="match status" value="1"/>
</dbReference>
<keyword evidence="2" id="KW-0813">Transport</keyword>
<keyword evidence="6 7" id="KW-0472">Membrane</keyword>
<keyword evidence="4 7" id="KW-0812">Transmembrane</keyword>
<comment type="subcellular location">
    <subcellularLocation>
        <location evidence="1">Cell membrane</location>
        <topology evidence="1">Multi-pass membrane protein</topology>
    </subcellularLocation>
</comment>
<feature type="transmembrane region" description="Helical" evidence="7">
    <location>
        <begin position="185"/>
        <end position="203"/>
    </location>
</feature>